<comment type="caution">
    <text evidence="1">The sequence shown here is derived from an EMBL/GenBank/DDBJ whole genome shotgun (WGS) entry which is preliminary data.</text>
</comment>
<proteinExistence type="predicted"/>
<accession>A0AAE1DUY0</accession>
<evidence type="ECO:0000313" key="1">
    <source>
        <dbReference type="EMBL" id="KAK3783991.1"/>
    </source>
</evidence>
<protein>
    <submittedName>
        <fullName evidence="1">Uncharacterized protein</fullName>
    </submittedName>
</protein>
<dbReference type="Proteomes" id="UP001283361">
    <property type="component" value="Unassembled WGS sequence"/>
</dbReference>
<organism evidence="1 2">
    <name type="scientific">Elysia crispata</name>
    <name type="common">lettuce slug</name>
    <dbReference type="NCBI Taxonomy" id="231223"/>
    <lineage>
        <taxon>Eukaryota</taxon>
        <taxon>Metazoa</taxon>
        <taxon>Spiralia</taxon>
        <taxon>Lophotrochozoa</taxon>
        <taxon>Mollusca</taxon>
        <taxon>Gastropoda</taxon>
        <taxon>Heterobranchia</taxon>
        <taxon>Euthyneura</taxon>
        <taxon>Panpulmonata</taxon>
        <taxon>Sacoglossa</taxon>
        <taxon>Placobranchoidea</taxon>
        <taxon>Plakobranchidae</taxon>
        <taxon>Elysia</taxon>
    </lineage>
</organism>
<name>A0AAE1DUY0_9GAST</name>
<evidence type="ECO:0000313" key="2">
    <source>
        <dbReference type="Proteomes" id="UP001283361"/>
    </source>
</evidence>
<gene>
    <name evidence="1" type="ORF">RRG08_059399</name>
</gene>
<dbReference type="EMBL" id="JAWDGP010002318">
    <property type="protein sequence ID" value="KAK3783991.1"/>
    <property type="molecule type" value="Genomic_DNA"/>
</dbReference>
<keyword evidence="2" id="KW-1185">Reference proteome</keyword>
<sequence length="110" mass="12940">MGLFTGHSHKSLSWPKSFRRFFKPSLDILRQPGTIHSQVLELIRLQIRFEMWKSFSLRAARLGKDKRNIRRHNTPITFSGRALVFVQHVLGKIRETLDDTIRRSLSVEEL</sequence>
<dbReference type="AlphaFoldDB" id="A0AAE1DUY0"/>
<reference evidence="1" key="1">
    <citation type="journal article" date="2023" name="G3 (Bethesda)">
        <title>A reference genome for the long-term kleptoplast-retaining sea slug Elysia crispata morphotype clarki.</title>
        <authorList>
            <person name="Eastman K.E."/>
            <person name="Pendleton A.L."/>
            <person name="Shaikh M.A."/>
            <person name="Suttiyut T."/>
            <person name="Ogas R."/>
            <person name="Tomko P."/>
            <person name="Gavelis G."/>
            <person name="Widhalm J.R."/>
            <person name="Wisecaver J.H."/>
        </authorList>
    </citation>
    <scope>NUCLEOTIDE SEQUENCE</scope>
    <source>
        <strain evidence="1">ECLA1</strain>
    </source>
</reference>